<dbReference type="InParanoid" id="A0A0D0A0X2"/>
<proteinExistence type="predicted"/>
<evidence type="ECO:0000313" key="1">
    <source>
        <dbReference type="EMBL" id="KIK31829.1"/>
    </source>
</evidence>
<accession>A0A0D0A0X2</accession>
<keyword evidence="2" id="KW-1185">Reference proteome</keyword>
<gene>
    <name evidence="1" type="ORF">CY34DRAFT_102682</name>
</gene>
<dbReference type="OrthoDB" id="3260975at2759"/>
<name>A0A0D0A0X2_9AGAM</name>
<protein>
    <submittedName>
        <fullName evidence="1">Uncharacterized protein</fullName>
    </submittedName>
</protein>
<dbReference type="EMBL" id="KN836611">
    <property type="protein sequence ID" value="KIK31829.1"/>
    <property type="molecule type" value="Genomic_DNA"/>
</dbReference>
<dbReference type="AlphaFoldDB" id="A0A0D0A0X2"/>
<reference evidence="1 2" key="1">
    <citation type="submission" date="2014-04" db="EMBL/GenBank/DDBJ databases">
        <authorList>
            <consortium name="DOE Joint Genome Institute"/>
            <person name="Kuo A."/>
            <person name="Ruytinx J."/>
            <person name="Rineau F."/>
            <person name="Colpaert J."/>
            <person name="Kohler A."/>
            <person name="Nagy L.G."/>
            <person name="Floudas D."/>
            <person name="Copeland A."/>
            <person name="Barry K.W."/>
            <person name="Cichocki N."/>
            <person name="Veneault-Fourrey C."/>
            <person name="LaButti K."/>
            <person name="Lindquist E.A."/>
            <person name="Lipzen A."/>
            <person name="Lundell T."/>
            <person name="Morin E."/>
            <person name="Murat C."/>
            <person name="Sun H."/>
            <person name="Tunlid A."/>
            <person name="Henrissat B."/>
            <person name="Grigoriev I.V."/>
            <person name="Hibbett D.S."/>
            <person name="Martin F."/>
            <person name="Nordberg H.P."/>
            <person name="Cantor M.N."/>
            <person name="Hua S.X."/>
        </authorList>
    </citation>
    <scope>NUCLEOTIDE SEQUENCE [LARGE SCALE GENOMIC DNA]</scope>
    <source>
        <strain evidence="1 2">UH-Slu-Lm8-n1</strain>
    </source>
</reference>
<organism evidence="1 2">
    <name type="scientific">Suillus luteus UH-Slu-Lm8-n1</name>
    <dbReference type="NCBI Taxonomy" id="930992"/>
    <lineage>
        <taxon>Eukaryota</taxon>
        <taxon>Fungi</taxon>
        <taxon>Dikarya</taxon>
        <taxon>Basidiomycota</taxon>
        <taxon>Agaricomycotina</taxon>
        <taxon>Agaricomycetes</taxon>
        <taxon>Agaricomycetidae</taxon>
        <taxon>Boletales</taxon>
        <taxon>Suillineae</taxon>
        <taxon>Suillaceae</taxon>
        <taxon>Suillus</taxon>
    </lineage>
</organism>
<dbReference type="Proteomes" id="UP000054485">
    <property type="component" value="Unassembled WGS sequence"/>
</dbReference>
<evidence type="ECO:0000313" key="2">
    <source>
        <dbReference type="Proteomes" id="UP000054485"/>
    </source>
</evidence>
<sequence>MPQHLDTPAGNAAYRSQLAQWNAKWEEAARVTHETGYPLRPGMVAIGSSEFFMCGTHGHNGCNCQLPPDHTERLTCKKAAWRVIVSRVLGAFNRNRATPISLVVEYVPQQPTAWLKELIEHNEGKVEGSS</sequence>
<dbReference type="HOGENOM" id="CLU_2147537_0_0_1"/>
<reference evidence="2" key="2">
    <citation type="submission" date="2015-01" db="EMBL/GenBank/DDBJ databases">
        <title>Evolutionary Origins and Diversification of the Mycorrhizal Mutualists.</title>
        <authorList>
            <consortium name="DOE Joint Genome Institute"/>
            <consortium name="Mycorrhizal Genomics Consortium"/>
            <person name="Kohler A."/>
            <person name="Kuo A."/>
            <person name="Nagy L.G."/>
            <person name="Floudas D."/>
            <person name="Copeland A."/>
            <person name="Barry K.W."/>
            <person name="Cichocki N."/>
            <person name="Veneault-Fourrey C."/>
            <person name="LaButti K."/>
            <person name="Lindquist E.A."/>
            <person name="Lipzen A."/>
            <person name="Lundell T."/>
            <person name="Morin E."/>
            <person name="Murat C."/>
            <person name="Riley R."/>
            <person name="Ohm R."/>
            <person name="Sun H."/>
            <person name="Tunlid A."/>
            <person name="Henrissat B."/>
            <person name="Grigoriev I.V."/>
            <person name="Hibbett D.S."/>
            <person name="Martin F."/>
        </authorList>
    </citation>
    <scope>NUCLEOTIDE SEQUENCE [LARGE SCALE GENOMIC DNA]</scope>
    <source>
        <strain evidence="2">UH-Slu-Lm8-n1</strain>
    </source>
</reference>